<sequence length="69" mass="7762">MDEHGGKMAGSSQGGGLAGEQCSFRNSLFTCFNWNLGWSDIFRVTTFPHGTNGSGWLRRRSWGFIYARR</sequence>
<organism evidence="1 2">
    <name type="scientific">Paragonimus skrjabini miyazakii</name>
    <dbReference type="NCBI Taxonomy" id="59628"/>
    <lineage>
        <taxon>Eukaryota</taxon>
        <taxon>Metazoa</taxon>
        <taxon>Spiralia</taxon>
        <taxon>Lophotrochozoa</taxon>
        <taxon>Platyhelminthes</taxon>
        <taxon>Trematoda</taxon>
        <taxon>Digenea</taxon>
        <taxon>Plagiorchiida</taxon>
        <taxon>Troglotremata</taxon>
        <taxon>Troglotrematidae</taxon>
        <taxon>Paragonimus</taxon>
    </lineage>
</organism>
<comment type="caution">
    <text evidence="1">The sequence shown here is derived from an EMBL/GenBank/DDBJ whole genome shotgun (WGS) entry which is preliminary data.</text>
</comment>
<dbReference type="EMBL" id="JTDE01003840">
    <property type="protein sequence ID" value="KAF7255585.1"/>
    <property type="molecule type" value="Genomic_DNA"/>
</dbReference>
<evidence type="ECO:0000313" key="1">
    <source>
        <dbReference type="EMBL" id="KAF7255585.1"/>
    </source>
</evidence>
<accession>A0A8S9YL66</accession>
<proteinExistence type="predicted"/>
<keyword evidence="2" id="KW-1185">Reference proteome</keyword>
<evidence type="ECO:0000313" key="2">
    <source>
        <dbReference type="Proteomes" id="UP000822476"/>
    </source>
</evidence>
<name>A0A8S9YL66_9TREM</name>
<dbReference type="Proteomes" id="UP000822476">
    <property type="component" value="Unassembled WGS sequence"/>
</dbReference>
<gene>
    <name evidence="1" type="ORF">EG68_08135</name>
</gene>
<dbReference type="AlphaFoldDB" id="A0A8S9YL66"/>
<protein>
    <submittedName>
        <fullName evidence="1">Uncharacterized protein</fullName>
    </submittedName>
</protein>
<reference evidence="1" key="1">
    <citation type="submission" date="2019-07" db="EMBL/GenBank/DDBJ databases">
        <title>Annotation for the trematode Paragonimus miyazaki's.</title>
        <authorList>
            <person name="Choi Y.-J."/>
        </authorList>
    </citation>
    <scope>NUCLEOTIDE SEQUENCE</scope>
    <source>
        <strain evidence="1">Japan</strain>
    </source>
</reference>